<comment type="pathway">
    <text evidence="5">Cofactor biosynthesis; coenzyme A biosynthesis; CoA from (R)-pantothenate: step 5/5.</text>
</comment>
<keyword evidence="5 7" id="KW-0418">Kinase</keyword>
<evidence type="ECO:0000256" key="2">
    <source>
        <dbReference type="ARBA" id="ARBA00022741"/>
    </source>
</evidence>
<evidence type="ECO:0000256" key="5">
    <source>
        <dbReference type="HAMAP-Rule" id="MF_00376"/>
    </source>
</evidence>
<keyword evidence="2 5" id="KW-0547">Nucleotide-binding</keyword>
<sequence>MKVGITGGIGAGKSAVCKYVEVLGYPVYYADDRAKEIIVAHQTVRARIIALLGQEAYTSEGYNRAWVSRQVFSSPEKLAKLNSIVHPAVKEDFSLWASAQTAPIIFKEAAIMLEQSAAERNVDVVVAVMAPRAERLIRIQQRDPQRSASEIQKIIDRQMPEAQMTALADVIINNGDHDALIPQINDLIAHLSKSVGKLI</sequence>
<dbReference type="InterPro" id="IPR027417">
    <property type="entry name" value="P-loop_NTPase"/>
</dbReference>
<dbReference type="EC" id="2.7.1.24" evidence="5 6"/>
<dbReference type="Gene3D" id="3.40.50.300">
    <property type="entry name" value="P-loop containing nucleotide triphosphate hydrolases"/>
    <property type="match status" value="1"/>
</dbReference>
<evidence type="ECO:0000256" key="3">
    <source>
        <dbReference type="ARBA" id="ARBA00022840"/>
    </source>
</evidence>
<comment type="similarity">
    <text evidence="1 5">Belongs to the CoaE family.</text>
</comment>
<dbReference type="InterPro" id="IPR001977">
    <property type="entry name" value="Depp_CoAkinase"/>
</dbReference>
<evidence type="ECO:0000256" key="4">
    <source>
        <dbReference type="ARBA" id="ARBA00022993"/>
    </source>
</evidence>
<reference evidence="7 8" key="1">
    <citation type="submission" date="2021-12" db="EMBL/GenBank/DDBJ databases">
        <title>Genome sequencing of bacteria with rrn-lacking chromosome and rrn-plasmid.</title>
        <authorList>
            <person name="Anda M."/>
            <person name="Iwasaki W."/>
        </authorList>
    </citation>
    <scope>NUCLEOTIDE SEQUENCE [LARGE SCALE GENOMIC DNA]</scope>
    <source>
        <strain evidence="7 8">NBRC 101262</strain>
    </source>
</reference>
<dbReference type="PANTHER" id="PTHR10695:SF46">
    <property type="entry name" value="BIFUNCTIONAL COENZYME A SYNTHASE-RELATED"/>
    <property type="match status" value="1"/>
</dbReference>
<comment type="subcellular location">
    <subcellularLocation>
        <location evidence="5">Cytoplasm</location>
    </subcellularLocation>
</comment>
<name>A0ABN6L4H3_9BACT</name>
<proteinExistence type="inferred from homology"/>
<accession>A0ABN6L4H3</accession>
<evidence type="ECO:0000256" key="1">
    <source>
        <dbReference type="ARBA" id="ARBA00009018"/>
    </source>
</evidence>
<comment type="catalytic activity">
    <reaction evidence="5">
        <text>3'-dephospho-CoA + ATP = ADP + CoA + H(+)</text>
        <dbReference type="Rhea" id="RHEA:18245"/>
        <dbReference type="ChEBI" id="CHEBI:15378"/>
        <dbReference type="ChEBI" id="CHEBI:30616"/>
        <dbReference type="ChEBI" id="CHEBI:57287"/>
        <dbReference type="ChEBI" id="CHEBI:57328"/>
        <dbReference type="ChEBI" id="CHEBI:456216"/>
        <dbReference type="EC" id="2.7.1.24"/>
    </reaction>
</comment>
<evidence type="ECO:0000313" key="8">
    <source>
        <dbReference type="Proteomes" id="UP001354989"/>
    </source>
</evidence>
<dbReference type="Proteomes" id="UP001354989">
    <property type="component" value="Chromosome"/>
</dbReference>
<dbReference type="HAMAP" id="MF_00376">
    <property type="entry name" value="Dephospho_CoA_kinase"/>
    <property type="match status" value="1"/>
</dbReference>
<dbReference type="GO" id="GO:0016301">
    <property type="term" value="F:kinase activity"/>
    <property type="evidence" value="ECO:0007669"/>
    <property type="project" value="UniProtKB-KW"/>
</dbReference>
<protein>
    <recommendedName>
        <fullName evidence="5 6">Dephospho-CoA kinase</fullName>
        <ecNumber evidence="5 6">2.7.1.24</ecNumber>
    </recommendedName>
    <alternativeName>
        <fullName evidence="5">Dephosphocoenzyme A kinase</fullName>
    </alternativeName>
</protein>
<dbReference type="PANTHER" id="PTHR10695">
    <property type="entry name" value="DEPHOSPHO-COA KINASE-RELATED"/>
    <property type="match status" value="1"/>
</dbReference>
<dbReference type="PROSITE" id="PS51219">
    <property type="entry name" value="DPCK"/>
    <property type="match status" value="1"/>
</dbReference>
<dbReference type="Pfam" id="PF01121">
    <property type="entry name" value="CoaE"/>
    <property type="match status" value="1"/>
</dbReference>
<organism evidence="7 8">
    <name type="scientific">Persicobacter psychrovividus</name>
    <dbReference type="NCBI Taxonomy" id="387638"/>
    <lineage>
        <taxon>Bacteria</taxon>
        <taxon>Pseudomonadati</taxon>
        <taxon>Bacteroidota</taxon>
        <taxon>Cytophagia</taxon>
        <taxon>Cytophagales</taxon>
        <taxon>Persicobacteraceae</taxon>
        <taxon>Persicobacter</taxon>
    </lineage>
</organism>
<dbReference type="SUPFAM" id="SSF52540">
    <property type="entry name" value="P-loop containing nucleoside triphosphate hydrolases"/>
    <property type="match status" value="1"/>
</dbReference>
<comment type="function">
    <text evidence="5">Catalyzes the phosphorylation of the 3'-hydroxyl group of dephosphocoenzyme A to form coenzyme A.</text>
</comment>
<dbReference type="EMBL" id="AP025292">
    <property type="protein sequence ID" value="BDC97999.1"/>
    <property type="molecule type" value="Genomic_DNA"/>
</dbReference>
<gene>
    <name evidence="5 7" type="primary">coaE</name>
    <name evidence="7" type="ORF">PEPS_02800</name>
</gene>
<dbReference type="CDD" id="cd02022">
    <property type="entry name" value="DPCK"/>
    <property type="match status" value="1"/>
</dbReference>
<keyword evidence="5" id="KW-0963">Cytoplasm</keyword>
<feature type="binding site" evidence="5">
    <location>
        <begin position="10"/>
        <end position="15"/>
    </location>
    <ligand>
        <name>ATP</name>
        <dbReference type="ChEBI" id="CHEBI:30616"/>
    </ligand>
</feature>
<evidence type="ECO:0000256" key="6">
    <source>
        <dbReference type="NCBIfam" id="TIGR00152"/>
    </source>
</evidence>
<keyword evidence="4 5" id="KW-0173">Coenzyme A biosynthesis</keyword>
<dbReference type="NCBIfam" id="TIGR00152">
    <property type="entry name" value="dephospho-CoA kinase"/>
    <property type="match status" value="1"/>
</dbReference>
<keyword evidence="5" id="KW-0808">Transferase</keyword>
<keyword evidence="8" id="KW-1185">Reference proteome</keyword>
<evidence type="ECO:0000313" key="7">
    <source>
        <dbReference type="EMBL" id="BDC97999.1"/>
    </source>
</evidence>
<keyword evidence="3 5" id="KW-0067">ATP-binding</keyword>